<dbReference type="EC" id="3.6.1.9" evidence="4"/>
<sequence length="194" mass="21222">MKPWIVLASQSPRRRELLERIGVDYRVTPVAVDETPEPDEGAEMFVLRLALEKARRGYAAAAAGVPALGADTAVVLDEEILGKPEDEAHARRLLGRLSGATHRVVTGVALADDDRAATRLSVSHVTLRPIGADEVRRYWATGEPHDKAGAYAIQGRGGVFVEHLDGSYTGVMGLPLYETTLLFDELEVPWRAQW</sequence>
<feature type="site" description="Important for substrate specificity" evidence="4">
    <location>
        <position position="72"/>
    </location>
</feature>
<dbReference type="SUPFAM" id="SSF52972">
    <property type="entry name" value="ITPase-like"/>
    <property type="match status" value="1"/>
</dbReference>
<evidence type="ECO:0000256" key="3">
    <source>
        <dbReference type="ARBA" id="ARBA00023080"/>
    </source>
</evidence>
<evidence type="ECO:0000256" key="2">
    <source>
        <dbReference type="ARBA" id="ARBA00022801"/>
    </source>
</evidence>
<dbReference type="Gene3D" id="3.90.950.10">
    <property type="match status" value="1"/>
</dbReference>
<comment type="function">
    <text evidence="4">Nucleoside triphosphate pyrophosphatase that hydrolyzes dTTP and UTP. May have a dual role in cell division arrest and in preventing the incorporation of modified nucleotides into cellular nucleic acids.</text>
</comment>
<gene>
    <name evidence="5" type="ORF">CKO13_10260</name>
</gene>
<comment type="subcellular location">
    <subcellularLocation>
        <location evidence="4">Cytoplasm</location>
    </subcellularLocation>
</comment>
<dbReference type="EMBL" id="NRSH01000142">
    <property type="protein sequence ID" value="MBK1727394.1"/>
    <property type="molecule type" value="Genomic_DNA"/>
</dbReference>
<dbReference type="PANTHER" id="PTHR43213">
    <property type="entry name" value="BIFUNCTIONAL DTTP/UTP PYROPHOSPHATASE/METHYLTRANSFERASE PROTEIN-RELATED"/>
    <property type="match status" value="1"/>
</dbReference>
<comment type="caution">
    <text evidence="5">The sequence shown here is derived from an EMBL/GenBank/DDBJ whole genome shotgun (WGS) entry which is preliminary data.</text>
</comment>
<reference evidence="5 6" key="1">
    <citation type="journal article" date="2020" name="Microorganisms">
        <title>Osmotic Adaptation and Compatible Solute Biosynthesis of Phototrophic Bacteria as Revealed from Genome Analyses.</title>
        <authorList>
            <person name="Imhoff J.F."/>
            <person name="Rahn T."/>
            <person name="Kunzel S."/>
            <person name="Keller A."/>
            <person name="Neulinger S.C."/>
        </authorList>
    </citation>
    <scope>NUCLEOTIDE SEQUENCE [LARGE SCALE GENOMIC DNA]</scope>
    <source>
        <strain evidence="5 6">DSM 15116</strain>
    </source>
</reference>
<accession>A0ABS1E9N9</accession>
<comment type="catalytic activity">
    <reaction evidence="4">
        <text>dTTP + H2O = dTMP + diphosphate + H(+)</text>
        <dbReference type="Rhea" id="RHEA:28534"/>
        <dbReference type="ChEBI" id="CHEBI:15377"/>
        <dbReference type="ChEBI" id="CHEBI:15378"/>
        <dbReference type="ChEBI" id="CHEBI:33019"/>
        <dbReference type="ChEBI" id="CHEBI:37568"/>
        <dbReference type="ChEBI" id="CHEBI:63528"/>
        <dbReference type="EC" id="3.6.1.9"/>
    </reaction>
</comment>
<dbReference type="CDD" id="cd00555">
    <property type="entry name" value="Maf"/>
    <property type="match status" value="1"/>
</dbReference>
<dbReference type="HAMAP" id="MF_00528">
    <property type="entry name" value="Maf"/>
    <property type="match status" value="1"/>
</dbReference>
<dbReference type="InterPro" id="IPR029001">
    <property type="entry name" value="ITPase-like_fam"/>
</dbReference>
<protein>
    <recommendedName>
        <fullName evidence="4">dTTP/UTP pyrophosphatase</fullName>
        <shortName evidence="4">dTTPase/UTPase</shortName>
        <ecNumber evidence="4">3.6.1.9</ecNumber>
    </recommendedName>
    <alternativeName>
        <fullName evidence="4">Nucleoside triphosphate pyrophosphatase</fullName>
    </alternativeName>
    <alternativeName>
        <fullName evidence="4">Nucleotide pyrophosphatase</fullName>
        <shortName evidence="4">Nucleotide PPase</shortName>
    </alternativeName>
</protein>
<dbReference type="PANTHER" id="PTHR43213:SF5">
    <property type="entry name" value="BIFUNCTIONAL DTTP_UTP PYROPHOSPHATASE_METHYLTRANSFERASE PROTEIN-RELATED"/>
    <property type="match status" value="1"/>
</dbReference>
<name>A0ABS1E9N9_9GAMM</name>
<dbReference type="Pfam" id="PF02545">
    <property type="entry name" value="Maf"/>
    <property type="match status" value="1"/>
</dbReference>
<comment type="catalytic activity">
    <reaction evidence="4">
        <text>UTP + H2O = UMP + diphosphate + H(+)</text>
        <dbReference type="Rhea" id="RHEA:29395"/>
        <dbReference type="ChEBI" id="CHEBI:15377"/>
        <dbReference type="ChEBI" id="CHEBI:15378"/>
        <dbReference type="ChEBI" id="CHEBI:33019"/>
        <dbReference type="ChEBI" id="CHEBI:46398"/>
        <dbReference type="ChEBI" id="CHEBI:57865"/>
        <dbReference type="EC" id="3.6.1.9"/>
    </reaction>
</comment>
<evidence type="ECO:0000313" key="5">
    <source>
        <dbReference type="EMBL" id="MBK1727394.1"/>
    </source>
</evidence>
<keyword evidence="4" id="KW-0963">Cytoplasm</keyword>
<evidence type="ECO:0000313" key="6">
    <source>
        <dbReference type="Proteomes" id="UP000738126"/>
    </source>
</evidence>
<evidence type="ECO:0000256" key="1">
    <source>
        <dbReference type="ARBA" id="ARBA00001968"/>
    </source>
</evidence>
<keyword evidence="3 4" id="KW-0546">Nucleotide metabolism</keyword>
<feature type="site" description="Important for substrate specificity" evidence="4">
    <location>
        <position position="154"/>
    </location>
</feature>
<dbReference type="NCBIfam" id="TIGR00172">
    <property type="entry name" value="maf"/>
    <property type="match status" value="1"/>
</dbReference>
<comment type="caution">
    <text evidence="4">Lacks conserved residue(s) required for the propagation of feature annotation.</text>
</comment>
<comment type="similarity">
    <text evidence="4">Belongs to the Maf family. YhdE subfamily.</text>
</comment>
<feature type="active site" description="Proton acceptor" evidence="4">
    <location>
        <position position="71"/>
    </location>
</feature>
<dbReference type="PIRSF" id="PIRSF006305">
    <property type="entry name" value="Maf"/>
    <property type="match status" value="1"/>
</dbReference>
<organism evidence="5 6">
    <name type="scientific">Halorhodospira neutriphila</name>
    <dbReference type="NCBI Taxonomy" id="168379"/>
    <lineage>
        <taxon>Bacteria</taxon>
        <taxon>Pseudomonadati</taxon>
        <taxon>Pseudomonadota</taxon>
        <taxon>Gammaproteobacteria</taxon>
        <taxon>Chromatiales</taxon>
        <taxon>Ectothiorhodospiraceae</taxon>
        <taxon>Halorhodospira</taxon>
    </lineage>
</organism>
<dbReference type="RefSeq" id="WP_200260574.1">
    <property type="nucleotide sequence ID" value="NZ_NRSH01000142.1"/>
</dbReference>
<dbReference type="Proteomes" id="UP000738126">
    <property type="component" value="Unassembled WGS sequence"/>
</dbReference>
<keyword evidence="2 4" id="KW-0378">Hydrolase</keyword>
<proteinExistence type="inferred from homology"/>
<feature type="site" description="Important for substrate specificity" evidence="4">
    <location>
        <position position="13"/>
    </location>
</feature>
<dbReference type="InterPro" id="IPR003697">
    <property type="entry name" value="Maf-like"/>
</dbReference>
<comment type="cofactor">
    <cofactor evidence="1 4">
        <name>a divalent metal cation</name>
        <dbReference type="ChEBI" id="CHEBI:60240"/>
    </cofactor>
</comment>
<evidence type="ECO:0000256" key="4">
    <source>
        <dbReference type="HAMAP-Rule" id="MF_00528"/>
    </source>
</evidence>
<keyword evidence="6" id="KW-1185">Reference proteome</keyword>